<sequence length="726" mass="81453">MTIMNMPVNMPVTISLLPLTKLLVLRQSSEHVTTIDPSPTILCRLRWNTTIKELLKSHLDLEVTSPWADQTLREALTYSASGTPVSGPFPSSSAADMSTMAGLPEGITREDIIRRAVYFMPDIPEFRSSGHYSNLMYTIAAHLAERMEGKPWEQLVQDMVLDKMDMKDSYFAPAAFDQPDIAVAQFFSKDEYVFVSQNESLFDLHPFEPVGSLMASPNDVSKWLLHLLRNLKGGDSGINMLVEDAFVHSPAAHDPQKHSLPKDLRHEEEVTLGHGMGWEVSEYKGRKRYMYTGHLYAYTSQIWLFPDSQTAVYVALNGNPSAATNAENNHLLTSLALTGILYQVSDIIHREKPWVTASDVCTIAGYKDEDERYPVDEDESYLLDDGYGETLNDGVQEDVNYPLPPDAYTGSYGHGLVGDLVVDADESGMLTVSLGRNLKGELRPKEGAPTKLMLKAVGKLQDTYEWLDEKVLEFLPASVSSGEKFQVVRLYLTNKLYYDFERGKMFDTMLVEAKEEEIRKAREEKERKIKEEKEARMKEEAAKKAEEEERKRRIAEMEKKEMLEAVAREKAEEEKKKETDRKAIMTAVAREKAEENERIEAEKKAEDEGKAKQETGRDIQAQAAALEKTANGNTEGEATTSHNKANLVKKDDKLGSHQSHQPYSERDDKAEVESLPPEKVTDGERKSSNSAQVDDKDGVGSGPVASTGLLLVAVLVVLTQSMIHRY</sequence>
<dbReference type="SUPFAM" id="SSF56601">
    <property type="entry name" value="beta-lactamase/transpeptidase-like"/>
    <property type="match status" value="1"/>
</dbReference>
<feature type="region of interest" description="Disordered" evidence="1">
    <location>
        <begin position="522"/>
        <end position="551"/>
    </location>
</feature>
<feature type="compositionally biased region" description="Basic and acidic residues" evidence="1">
    <location>
        <begin position="679"/>
        <end position="698"/>
    </location>
</feature>
<reference evidence="3" key="1">
    <citation type="journal article" date="2023" name="G3 (Bethesda)">
        <title>A reference genome for the long-term kleptoplast-retaining sea slug Elysia crispata morphotype clarki.</title>
        <authorList>
            <person name="Eastman K.E."/>
            <person name="Pendleton A.L."/>
            <person name="Shaikh M.A."/>
            <person name="Suttiyut T."/>
            <person name="Ogas R."/>
            <person name="Tomko P."/>
            <person name="Gavelis G."/>
            <person name="Widhalm J.R."/>
            <person name="Wisecaver J.H."/>
        </authorList>
    </citation>
    <scope>NUCLEOTIDE SEQUENCE</scope>
    <source>
        <strain evidence="3">ECLA1</strain>
    </source>
</reference>
<organism evidence="3 4">
    <name type="scientific">Elysia crispata</name>
    <name type="common">lettuce slug</name>
    <dbReference type="NCBI Taxonomy" id="231223"/>
    <lineage>
        <taxon>Eukaryota</taxon>
        <taxon>Metazoa</taxon>
        <taxon>Spiralia</taxon>
        <taxon>Lophotrochozoa</taxon>
        <taxon>Mollusca</taxon>
        <taxon>Gastropoda</taxon>
        <taxon>Heterobranchia</taxon>
        <taxon>Euthyneura</taxon>
        <taxon>Panpulmonata</taxon>
        <taxon>Sacoglossa</taxon>
        <taxon>Placobranchoidea</taxon>
        <taxon>Plakobranchidae</taxon>
        <taxon>Elysia</taxon>
    </lineage>
</organism>
<feature type="region of interest" description="Disordered" evidence="1">
    <location>
        <begin position="588"/>
        <end position="703"/>
    </location>
</feature>
<feature type="compositionally biased region" description="Basic and acidic residues" evidence="1">
    <location>
        <begin position="588"/>
        <end position="617"/>
    </location>
</feature>
<dbReference type="PANTHER" id="PTHR46825:SF15">
    <property type="entry name" value="BETA-LACTAMASE-RELATED DOMAIN-CONTAINING PROTEIN"/>
    <property type="match status" value="1"/>
</dbReference>
<evidence type="ECO:0000313" key="4">
    <source>
        <dbReference type="Proteomes" id="UP001283361"/>
    </source>
</evidence>
<dbReference type="Proteomes" id="UP001283361">
    <property type="component" value="Unassembled WGS sequence"/>
</dbReference>
<evidence type="ECO:0000259" key="2">
    <source>
        <dbReference type="Pfam" id="PF00144"/>
    </source>
</evidence>
<evidence type="ECO:0000313" key="3">
    <source>
        <dbReference type="EMBL" id="KAK3794926.1"/>
    </source>
</evidence>
<evidence type="ECO:0000256" key="1">
    <source>
        <dbReference type="SAM" id="MobiDB-lite"/>
    </source>
</evidence>
<feature type="compositionally biased region" description="Polar residues" evidence="1">
    <location>
        <begin position="630"/>
        <end position="644"/>
    </location>
</feature>
<feature type="domain" description="Beta-lactamase-related" evidence="2">
    <location>
        <begin position="45"/>
        <end position="333"/>
    </location>
</feature>
<dbReference type="AlphaFoldDB" id="A0AAE1E5G0"/>
<proteinExistence type="predicted"/>
<accession>A0AAE1E5G0</accession>
<feature type="compositionally biased region" description="Basic and acidic residues" evidence="1">
    <location>
        <begin position="663"/>
        <end position="672"/>
    </location>
</feature>
<protein>
    <recommendedName>
        <fullName evidence="2">Beta-lactamase-related domain-containing protein</fullName>
    </recommendedName>
</protein>
<gene>
    <name evidence="3" type="ORF">RRG08_001073</name>
</gene>
<dbReference type="InterPro" id="IPR050491">
    <property type="entry name" value="AmpC-like"/>
</dbReference>
<dbReference type="InterPro" id="IPR012338">
    <property type="entry name" value="Beta-lactam/transpept-like"/>
</dbReference>
<dbReference type="EMBL" id="JAWDGP010001087">
    <property type="protein sequence ID" value="KAK3794926.1"/>
    <property type="molecule type" value="Genomic_DNA"/>
</dbReference>
<dbReference type="Gene3D" id="3.40.710.10">
    <property type="entry name" value="DD-peptidase/beta-lactamase superfamily"/>
    <property type="match status" value="1"/>
</dbReference>
<dbReference type="Pfam" id="PF00144">
    <property type="entry name" value="Beta-lactamase"/>
    <property type="match status" value="1"/>
</dbReference>
<dbReference type="InterPro" id="IPR001466">
    <property type="entry name" value="Beta-lactam-related"/>
</dbReference>
<name>A0AAE1E5G0_9GAST</name>
<comment type="caution">
    <text evidence="3">The sequence shown here is derived from an EMBL/GenBank/DDBJ whole genome shotgun (WGS) entry which is preliminary data.</text>
</comment>
<dbReference type="PANTHER" id="PTHR46825">
    <property type="entry name" value="D-ALANYL-D-ALANINE-CARBOXYPEPTIDASE/ENDOPEPTIDASE AMPH"/>
    <property type="match status" value="1"/>
</dbReference>
<keyword evidence="4" id="KW-1185">Reference proteome</keyword>